<protein>
    <submittedName>
        <fullName evidence="9">Uncharacterized protein</fullName>
    </submittedName>
</protein>
<dbReference type="GO" id="GO:0003677">
    <property type="term" value="F:DNA binding"/>
    <property type="evidence" value="ECO:0007669"/>
    <property type="project" value="UniProtKB-UniRule"/>
</dbReference>
<dbReference type="Gene3D" id="1.10.10.60">
    <property type="entry name" value="Homeodomain-like"/>
    <property type="match status" value="1"/>
</dbReference>
<dbReference type="InterPro" id="IPR009057">
    <property type="entry name" value="Homeodomain-like_sf"/>
</dbReference>
<keyword evidence="4" id="KW-0863">Zinc-finger</keyword>
<feature type="domain" description="C2H2-type" evidence="8">
    <location>
        <begin position="436"/>
        <end position="459"/>
    </location>
</feature>
<dbReference type="SMART" id="SM00389">
    <property type="entry name" value="HOX"/>
    <property type="match status" value="1"/>
</dbReference>
<dbReference type="InterPro" id="IPR050224">
    <property type="entry name" value="TALE_homeobox"/>
</dbReference>
<dbReference type="GO" id="GO:0005634">
    <property type="term" value="C:nucleus"/>
    <property type="evidence" value="ECO:0007669"/>
    <property type="project" value="UniProtKB-SubCell"/>
</dbReference>
<organism evidence="9 10">
    <name type="scientific">Dactylonectria macrodidyma</name>
    <dbReference type="NCBI Taxonomy" id="307937"/>
    <lineage>
        <taxon>Eukaryota</taxon>
        <taxon>Fungi</taxon>
        <taxon>Dikarya</taxon>
        <taxon>Ascomycota</taxon>
        <taxon>Pezizomycotina</taxon>
        <taxon>Sordariomycetes</taxon>
        <taxon>Hypocreomycetidae</taxon>
        <taxon>Hypocreales</taxon>
        <taxon>Nectriaceae</taxon>
        <taxon>Dactylonectria</taxon>
    </lineage>
</organism>
<dbReference type="AlphaFoldDB" id="A0A9P9IJV9"/>
<evidence type="ECO:0000256" key="3">
    <source>
        <dbReference type="ARBA" id="ARBA00023242"/>
    </source>
</evidence>
<keyword evidence="2 5" id="KW-0371">Homeobox</keyword>
<keyword evidence="4" id="KW-0862">Zinc</keyword>
<dbReference type="InterPro" id="IPR008422">
    <property type="entry name" value="KN_HD"/>
</dbReference>
<evidence type="ECO:0000313" key="9">
    <source>
        <dbReference type="EMBL" id="KAH7122912.1"/>
    </source>
</evidence>
<comment type="subcellular location">
    <subcellularLocation>
        <location evidence="5">Nucleus</location>
    </subcellularLocation>
</comment>
<evidence type="ECO:0000259" key="7">
    <source>
        <dbReference type="PROSITE" id="PS50071"/>
    </source>
</evidence>
<dbReference type="PROSITE" id="PS00028">
    <property type="entry name" value="ZINC_FINGER_C2H2_1"/>
    <property type="match status" value="1"/>
</dbReference>
<sequence>MASPNMEKSPELSLDDLLFSVGDDSAMAVPFDHADSVTSPSSSGLGAINMMHGADASPHISQPSMVDSPHIDWQASFEQANAFAAQSAVASPEQNVDLSFLDQLGAEMEMEMEMPQAANTSLEPPAMTAIDEFFVSRGAHRPPVPCNNCRRRRLQCLILQTTAANPNPTKSCSSCVALFCECSLSGSGKREASAFETSWPVIGRLHGVSEQGGSLELLEEGQSSQPIPTGRSVSALSSKRTNTRSVRKTRVLRHWFSSHIDHPYPSEEEKVSLSQQSGLSKSQVVNWFANTRRRQRMSAHSQRNQGSKVFIQGSPMPRDLGMSPMERWRNSPPEEDPASASAIERALSAQSSSHGSAENYDLSFLDRPGSSTSADSLVYPRAGLHDASSNSASSCASYKSPIEPRFLSRSASSAGEGSTVSRRASSRSQNAKFQAFQCTFCRQSYKKKYDWVRHERSIHLPGLDSWVCSTPLPPEQSHLVWRMSETNPQCVFCGHVSPTDDHIRSHEFETCAERPVSERKFTRKDHLWQHLHKFHQCRKWDGFKPDLSLLQHRQDKIYSRCGFCRVTTESWDERMDHLAAHFRSGLTMDSWTGGCGIEDVQEQGS</sequence>
<name>A0A9P9IJV9_9HYPO</name>
<dbReference type="CDD" id="cd00086">
    <property type="entry name" value="homeodomain"/>
    <property type="match status" value="1"/>
</dbReference>
<dbReference type="InterPro" id="IPR001356">
    <property type="entry name" value="HD"/>
</dbReference>
<keyword evidence="4" id="KW-0479">Metal-binding</keyword>
<dbReference type="EMBL" id="JAGMUV010000023">
    <property type="protein sequence ID" value="KAH7122912.1"/>
    <property type="molecule type" value="Genomic_DNA"/>
</dbReference>
<evidence type="ECO:0000256" key="1">
    <source>
        <dbReference type="ARBA" id="ARBA00023125"/>
    </source>
</evidence>
<evidence type="ECO:0000259" key="8">
    <source>
        <dbReference type="PROSITE" id="PS50157"/>
    </source>
</evidence>
<dbReference type="InterPro" id="IPR013087">
    <property type="entry name" value="Znf_C2H2_type"/>
</dbReference>
<feature type="domain" description="Homeobox" evidence="7">
    <location>
        <begin position="235"/>
        <end position="298"/>
    </location>
</feature>
<evidence type="ECO:0000256" key="2">
    <source>
        <dbReference type="ARBA" id="ARBA00023155"/>
    </source>
</evidence>
<dbReference type="GO" id="GO:0006355">
    <property type="term" value="P:regulation of DNA-templated transcription"/>
    <property type="evidence" value="ECO:0007669"/>
    <property type="project" value="InterPro"/>
</dbReference>
<feature type="region of interest" description="Disordered" evidence="6">
    <location>
        <begin position="293"/>
        <end position="355"/>
    </location>
</feature>
<dbReference type="SUPFAM" id="SSF46689">
    <property type="entry name" value="Homeodomain-like"/>
    <property type="match status" value="1"/>
</dbReference>
<dbReference type="SMART" id="SM00355">
    <property type="entry name" value="ZnF_C2H2"/>
    <property type="match status" value="2"/>
</dbReference>
<dbReference type="GO" id="GO:0008270">
    <property type="term" value="F:zinc ion binding"/>
    <property type="evidence" value="ECO:0007669"/>
    <property type="project" value="UniProtKB-KW"/>
</dbReference>
<feature type="compositionally biased region" description="Polar residues" evidence="6">
    <location>
        <begin position="231"/>
        <end position="240"/>
    </location>
</feature>
<evidence type="ECO:0000256" key="5">
    <source>
        <dbReference type="PROSITE-ProRule" id="PRU00108"/>
    </source>
</evidence>
<dbReference type="Pfam" id="PF05920">
    <property type="entry name" value="Homeobox_KN"/>
    <property type="match status" value="1"/>
</dbReference>
<evidence type="ECO:0000256" key="4">
    <source>
        <dbReference type="PROSITE-ProRule" id="PRU00042"/>
    </source>
</evidence>
<comment type="caution">
    <text evidence="9">The sequence shown here is derived from an EMBL/GenBank/DDBJ whole genome shotgun (WGS) entry which is preliminary data.</text>
</comment>
<dbReference type="PANTHER" id="PTHR11850">
    <property type="entry name" value="HOMEOBOX PROTEIN TRANSCRIPTION FACTORS"/>
    <property type="match status" value="1"/>
</dbReference>
<feature type="region of interest" description="Disordered" evidence="6">
    <location>
        <begin position="220"/>
        <end position="244"/>
    </location>
</feature>
<dbReference type="PROSITE" id="PS50071">
    <property type="entry name" value="HOMEOBOX_2"/>
    <property type="match status" value="1"/>
</dbReference>
<gene>
    <name evidence="9" type="ORF">EDB81DRAFT_223072</name>
</gene>
<feature type="compositionally biased region" description="Polar residues" evidence="6">
    <location>
        <begin position="298"/>
        <end position="307"/>
    </location>
</feature>
<evidence type="ECO:0000256" key="6">
    <source>
        <dbReference type="SAM" id="MobiDB-lite"/>
    </source>
</evidence>
<feature type="DNA-binding region" description="Homeobox" evidence="5">
    <location>
        <begin position="237"/>
        <end position="299"/>
    </location>
</feature>
<keyword evidence="3 5" id="KW-0539">Nucleus</keyword>
<accession>A0A9P9IJV9</accession>
<dbReference type="Proteomes" id="UP000738349">
    <property type="component" value="Unassembled WGS sequence"/>
</dbReference>
<dbReference type="PROSITE" id="PS50157">
    <property type="entry name" value="ZINC_FINGER_C2H2_2"/>
    <property type="match status" value="1"/>
</dbReference>
<reference evidence="9" key="1">
    <citation type="journal article" date="2021" name="Nat. Commun.">
        <title>Genetic determinants of endophytism in the Arabidopsis root mycobiome.</title>
        <authorList>
            <person name="Mesny F."/>
            <person name="Miyauchi S."/>
            <person name="Thiergart T."/>
            <person name="Pickel B."/>
            <person name="Atanasova L."/>
            <person name="Karlsson M."/>
            <person name="Huettel B."/>
            <person name="Barry K.W."/>
            <person name="Haridas S."/>
            <person name="Chen C."/>
            <person name="Bauer D."/>
            <person name="Andreopoulos W."/>
            <person name="Pangilinan J."/>
            <person name="LaButti K."/>
            <person name="Riley R."/>
            <person name="Lipzen A."/>
            <person name="Clum A."/>
            <person name="Drula E."/>
            <person name="Henrissat B."/>
            <person name="Kohler A."/>
            <person name="Grigoriev I.V."/>
            <person name="Martin F.M."/>
            <person name="Hacquard S."/>
        </authorList>
    </citation>
    <scope>NUCLEOTIDE SEQUENCE</scope>
    <source>
        <strain evidence="9">MPI-CAGE-AT-0147</strain>
    </source>
</reference>
<dbReference type="OrthoDB" id="10056939at2759"/>
<evidence type="ECO:0000313" key="10">
    <source>
        <dbReference type="Proteomes" id="UP000738349"/>
    </source>
</evidence>
<keyword evidence="1 5" id="KW-0238">DNA-binding</keyword>
<keyword evidence="10" id="KW-1185">Reference proteome</keyword>
<proteinExistence type="predicted"/>